<evidence type="ECO:0000313" key="6">
    <source>
        <dbReference type="EMBL" id="SHI63001.1"/>
    </source>
</evidence>
<evidence type="ECO:0000256" key="2">
    <source>
        <dbReference type="SAM" id="Coils"/>
    </source>
</evidence>
<keyword evidence="1" id="KW-0067">ATP-binding</keyword>
<reference evidence="6 7" key="1">
    <citation type="submission" date="2016-11" db="EMBL/GenBank/DDBJ databases">
        <authorList>
            <person name="Jaros S."/>
            <person name="Januszkiewicz K."/>
            <person name="Wedrychowicz H."/>
        </authorList>
    </citation>
    <scope>NUCLEOTIDE SEQUENCE [LARGE SCALE GENOMIC DNA]</scope>
    <source>
        <strain evidence="6 7">DSM 19022</strain>
    </source>
</reference>
<keyword evidence="2" id="KW-0175">Coiled coil</keyword>
<name>A0A1M6CQ77_9FIRM</name>
<dbReference type="PIRSF" id="PIRSF007466">
    <property type="entry name" value="SpoIVA"/>
    <property type="match status" value="1"/>
</dbReference>
<dbReference type="GO" id="GO:0030435">
    <property type="term" value="P:sporulation resulting in formation of a cellular spore"/>
    <property type="evidence" value="ECO:0007669"/>
    <property type="project" value="UniProtKB-KW"/>
</dbReference>
<evidence type="ECO:0000259" key="4">
    <source>
        <dbReference type="Pfam" id="PF20438"/>
    </source>
</evidence>
<dbReference type="Gene3D" id="3.40.50.300">
    <property type="entry name" value="P-loop containing nucleotide triphosphate hydrolases"/>
    <property type="match status" value="1"/>
</dbReference>
<keyword evidence="7" id="KW-1185">Reference proteome</keyword>
<feature type="domain" description="Stage IV sporulation protein A ATPase" evidence="3">
    <location>
        <begin position="1"/>
        <end position="237"/>
    </location>
</feature>
<dbReference type="InterPro" id="IPR027417">
    <property type="entry name" value="P-loop_NTPase"/>
</dbReference>
<dbReference type="InterPro" id="IPR014201">
    <property type="entry name" value="Spore_IV_A"/>
</dbReference>
<dbReference type="Pfam" id="PF09547">
    <property type="entry name" value="SpoIVA_ATPase"/>
    <property type="match status" value="1"/>
</dbReference>
<feature type="domain" description="Sporulation stage IV protein A C-terminal" evidence="5">
    <location>
        <begin position="417"/>
        <end position="492"/>
    </location>
</feature>
<accession>A0A1M6CQ77</accession>
<dbReference type="Pfam" id="PF20438">
    <property type="entry name" value="SpoIVA_middle"/>
    <property type="match status" value="1"/>
</dbReference>
<feature type="coiled-coil region" evidence="2">
    <location>
        <begin position="336"/>
        <end position="363"/>
    </location>
</feature>
<evidence type="ECO:0000256" key="1">
    <source>
        <dbReference type="PIRNR" id="PIRNR007466"/>
    </source>
</evidence>
<sequence length="492" mass="56300">MEEFDLYRNIAERTEGSIYIGVVGPVRTGKSTFIKRFMDLLVIPNIENEYKRDRTKDELPQSANGRTIMTTEPKFVPNEAVEMTLEGNAKFKVRLVDCVGYLIEGAIGHMEDGNPRMVNTPWFDNVIPFEDAAEIGTKKVINDHSTIGLVVTTDGTITDIPRRNYIQAEERVINELKQINKPFVIILNSAKPDSQEAEELRESLEVKYEMPVLLVDCLNMEMRDVDNILSKVLFEFPIRELNYHMPRWIDSLENDHWLKKEIIDGILNSTKDIYRIREVASSTESLSVVDNLESASIRDMDLARGTIDVRLNLKEGLFYRILGEVSGYSIEGDYQLVSLMRDLSNAKKEYDKIKDAIKDVKEVGYGVVAPSVDEIKLEEPEIVKHGGRFGVRLRASAPSLHIIKTNIETEVSPIVGTEKQSEEFIRYFMDEFESNPERIWETNVFGKPLYDMVKEELQSKLYKMPDDIQGKMQLTLEKIVNDTKGSIICIII</sequence>
<dbReference type="InterPro" id="IPR046842">
    <property type="entry name" value="SpoIVA_ATPase"/>
</dbReference>
<evidence type="ECO:0000259" key="3">
    <source>
        <dbReference type="Pfam" id="PF09547"/>
    </source>
</evidence>
<evidence type="ECO:0000259" key="5">
    <source>
        <dbReference type="Pfam" id="PF20439"/>
    </source>
</evidence>
<gene>
    <name evidence="6" type="ORF">SAMN02745176_00886</name>
</gene>
<dbReference type="EMBL" id="FQZS01000005">
    <property type="protein sequence ID" value="SHI63001.1"/>
    <property type="molecule type" value="Genomic_DNA"/>
</dbReference>
<dbReference type="InterPro" id="IPR046841">
    <property type="entry name" value="SpoIVA_middle"/>
</dbReference>
<protein>
    <recommendedName>
        <fullName evidence="1">Stage IV sporulation protein A</fullName>
        <ecNumber evidence="1">3.6.1.-</ecNumber>
    </recommendedName>
    <alternativeName>
        <fullName evidence="1">Coat morphogenetic protein SpoIVA</fullName>
    </alternativeName>
</protein>
<comment type="function">
    <text evidence="1">ATPase. Has a role at an early stage in the morphogenesis of the spore coat.</text>
</comment>
<dbReference type="SUPFAM" id="SSF52540">
    <property type="entry name" value="P-loop containing nucleoside triphosphate hydrolases"/>
    <property type="match status" value="1"/>
</dbReference>
<keyword evidence="1" id="KW-0963">Cytoplasm</keyword>
<dbReference type="NCBIfam" id="TIGR02836">
    <property type="entry name" value="spore_IV_A"/>
    <property type="match status" value="1"/>
</dbReference>
<comment type="catalytic activity">
    <reaction evidence="1">
        <text>ATP + H2O = ADP + phosphate + H(+)</text>
        <dbReference type="Rhea" id="RHEA:13065"/>
        <dbReference type="ChEBI" id="CHEBI:15377"/>
        <dbReference type="ChEBI" id="CHEBI:15378"/>
        <dbReference type="ChEBI" id="CHEBI:30616"/>
        <dbReference type="ChEBI" id="CHEBI:43474"/>
        <dbReference type="ChEBI" id="CHEBI:456216"/>
    </reaction>
</comment>
<keyword evidence="1" id="KW-0749">Sporulation</keyword>
<dbReference type="Proteomes" id="UP000184442">
    <property type="component" value="Unassembled WGS sequence"/>
</dbReference>
<dbReference type="RefSeq" id="WP_073024940.1">
    <property type="nucleotide sequence ID" value="NZ_FQZS01000005.1"/>
</dbReference>
<dbReference type="OrthoDB" id="9761464at2"/>
<dbReference type="InterPro" id="IPR046840">
    <property type="entry name" value="SpoIVA_C"/>
</dbReference>
<evidence type="ECO:0000313" key="7">
    <source>
        <dbReference type="Proteomes" id="UP000184442"/>
    </source>
</evidence>
<dbReference type="AlphaFoldDB" id="A0A1M6CQ77"/>
<proteinExistence type="predicted"/>
<keyword evidence="1" id="KW-0547">Nucleotide-binding</keyword>
<dbReference type="GO" id="GO:0016887">
    <property type="term" value="F:ATP hydrolysis activity"/>
    <property type="evidence" value="ECO:0007669"/>
    <property type="project" value="InterPro"/>
</dbReference>
<feature type="domain" description="Stage IV sporulation protein A middle" evidence="4">
    <location>
        <begin position="238"/>
        <end position="416"/>
    </location>
</feature>
<organism evidence="6 7">
    <name type="scientific">Lutispora thermophila DSM 19022</name>
    <dbReference type="NCBI Taxonomy" id="1122184"/>
    <lineage>
        <taxon>Bacteria</taxon>
        <taxon>Bacillati</taxon>
        <taxon>Bacillota</taxon>
        <taxon>Clostridia</taxon>
        <taxon>Lutisporales</taxon>
        <taxon>Lutisporaceae</taxon>
        <taxon>Lutispora</taxon>
    </lineage>
</organism>
<keyword evidence="1" id="KW-0378">Hydrolase</keyword>
<dbReference type="STRING" id="1122184.SAMN02745176_00886"/>
<dbReference type="Pfam" id="PF20439">
    <property type="entry name" value="SpoIVA_C"/>
    <property type="match status" value="1"/>
</dbReference>
<dbReference type="EC" id="3.6.1.-" evidence="1"/>
<dbReference type="GO" id="GO:0005737">
    <property type="term" value="C:cytoplasm"/>
    <property type="evidence" value="ECO:0007669"/>
    <property type="project" value="UniProtKB-SubCell"/>
</dbReference>
<dbReference type="GO" id="GO:0005524">
    <property type="term" value="F:ATP binding"/>
    <property type="evidence" value="ECO:0007669"/>
    <property type="project" value="UniProtKB-KW"/>
</dbReference>
<comment type="subcellular location">
    <subcellularLocation>
        <location evidence="1">Cytoplasm</location>
    </subcellularLocation>
</comment>